<keyword evidence="3" id="KW-1185">Reference proteome</keyword>
<evidence type="ECO:0000313" key="2">
    <source>
        <dbReference type="EMBL" id="CAK0810612.1"/>
    </source>
</evidence>
<feature type="region of interest" description="Disordered" evidence="1">
    <location>
        <begin position="188"/>
        <end position="216"/>
    </location>
</feature>
<comment type="caution">
    <text evidence="2">The sequence shown here is derived from an EMBL/GenBank/DDBJ whole genome shotgun (WGS) entry which is preliminary data.</text>
</comment>
<accession>A0ABN9QWA0</accession>
<gene>
    <name evidence="2" type="ORF">PCOR1329_LOCUS15523</name>
</gene>
<organism evidence="2 3">
    <name type="scientific">Prorocentrum cordatum</name>
    <dbReference type="NCBI Taxonomy" id="2364126"/>
    <lineage>
        <taxon>Eukaryota</taxon>
        <taxon>Sar</taxon>
        <taxon>Alveolata</taxon>
        <taxon>Dinophyceae</taxon>
        <taxon>Prorocentrales</taxon>
        <taxon>Prorocentraceae</taxon>
        <taxon>Prorocentrum</taxon>
    </lineage>
</organism>
<reference evidence="2" key="1">
    <citation type="submission" date="2023-10" db="EMBL/GenBank/DDBJ databases">
        <authorList>
            <person name="Chen Y."/>
            <person name="Shah S."/>
            <person name="Dougan E. K."/>
            <person name="Thang M."/>
            <person name="Chan C."/>
        </authorList>
    </citation>
    <scope>NUCLEOTIDE SEQUENCE [LARGE SCALE GENOMIC DNA]</scope>
</reference>
<name>A0ABN9QWA0_9DINO</name>
<feature type="compositionally biased region" description="Acidic residues" evidence="1">
    <location>
        <begin position="193"/>
        <end position="210"/>
    </location>
</feature>
<protein>
    <submittedName>
        <fullName evidence="2">Uncharacterized protein</fullName>
    </submittedName>
</protein>
<evidence type="ECO:0000256" key="1">
    <source>
        <dbReference type="SAM" id="MobiDB-lite"/>
    </source>
</evidence>
<evidence type="ECO:0000313" key="3">
    <source>
        <dbReference type="Proteomes" id="UP001189429"/>
    </source>
</evidence>
<dbReference type="Proteomes" id="UP001189429">
    <property type="component" value="Unassembled WGS sequence"/>
</dbReference>
<proteinExistence type="predicted"/>
<sequence>DPPVLLCGLCETLRGDGSPHLAPGEFIEHNMTEEGSAQVVEARNVKNAPGSREFLSQGAGHRHRVGFQIERKVTILNKREFKEVFNMKPTVRNTTGIHKFDIFIENGATKETAWAFLYDASLPHRAMKLYNDQQFILSEERMSPSAQIHSAQGKQTMDAGLNELMEGSGYQVLTGKAHLASIKHILDGFGPQEGEDEHLAEDDDDADDGPEAGVGCASASGLQVQAVARAAPQRTAVAAQPRTLIQRSLTSCLTKAASVAGAPTGLPRGPASGAASGCGPFAAGAPASGCGRDRSPLPSPSGDGDIGPRDSASQVGVADAAASEWDQSPRRDQAQKWISKLPVAEALTGKRFGRTIWHAEEAYSKMAPREHNRVRIAEGSSSRNIPTGDVSAITANLDKLQNAGFAIPEAVAAALVERAKEDHYKIETPSDEQHAKFYLTMRPWSTCSTSMPDSLSWAWSLPFRGKFIAMLEDDAANAADDTPEVFEALQLEALQVLRFVLGVLSTDIEEICAAPESYMCIWDNSKQHRSSSPMGIAKASFEGDNYFYNGKLADFKRILPKLERYHKAITTDADWINDTSPDIDLDDEQARLKRICDDFATWSNALSEQTMASLHTALLARALAHCAKAQDDLESSPIGTNRLARIRAFQDLLSAASLAMPFSKEVNDYCESAAAMLKACEAVVQKAADPQTKCVDMVVHLGTLKKASESCAGTKLTDHDRENASLALTAAARTAVQELGRASADVLTHIKDMTDLAGWDDSMMATFELVQYFSELQVALDVLQSTAPAAADIKNVVSKTYECTPLRAVQMKLDKTKLYAGQWQHYDEVARASFAALTTRAEQTIDAYADELISKSDTVTRSMFVDLAAVSGGMADGSHWSAAGHAKSTFDEMMKIASETLMKVDYDKFQKRISTFEKAWNAHVKLVNSYGKPAVNSEDIDTVVRVSKATLGTLKAMTGLSTETNKQTIRKIVAQATDEMKNGGVVLSQDLPVALVKRFEAALKLK</sequence>
<feature type="non-terminal residue" evidence="2">
    <location>
        <position position="1"/>
    </location>
</feature>
<dbReference type="EMBL" id="CAUYUJ010004703">
    <property type="protein sequence ID" value="CAK0810612.1"/>
    <property type="molecule type" value="Genomic_DNA"/>
</dbReference>
<feature type="region of interest" description="Disordered" evidence="1">
    <location>
        <begin position="285"/>
        <end position="336"/>
    </location>
</feature>